<evidence type="ECO:0000313" key="1">
    <source>
        <dbReference type="EMBL" id="PNX59325.1"/>
    </source>
</evidence>
<comment type="caution">
    <text evidence="1">The sequence shown here is derived from an EMBL/GenBank/DDBJ whole genome shotgun (WGS) entry which is preliminary data.</text>
</comment>
<evidence type="ECO:0000313" key="2">
    <source>
        <dbReference type="Proteomes" id="UP000236291"/>
    </source>
</evidence>
<organism evidence="1 2">
    <name type="scientific">Trifolium pratense</name>
    <name type="common">Red clover</name>
    <dbReference type="NCBI Taxonomy" id="57577"/>
    <lineage>
        <taxon>Eukaryota</taxon>
        <taxon>Viridiplantae</taxon>
        <taxon>Streptophyta</taxon>
        <taxon>Embryophyta</taxon>
        <taxon>Tracheophyta</taxon>
        <taxon>Spermatophyta</taxon>
        <taxon>Magnoliopsida</taxon>
        <taxon>eudicotyledons</taxon>
        <taxon>Gunneridae</taxon>
        <taxon>Pentapetalae</taxon>
        <taxon>rosids</taxon>
        <taxon>fabids</taxon>
        <taxon>Fabales</taxon>
        <taxon>Fabaceae</taxon>
        <taxon>Papilionoideae</taxon>
        <taxon>50 kb inversion clade</taxon>
        <taxon>NPAAA clade</taxon>
        <taxon>Hologalegina</taxon>
        <taxon>IRL clade</taxon>
        <taxon>Trifolieae</taxon>
        <taxon>Trifolium</taxon>
    </lineage>
</organism>
<reference evidence="1 2" key="2">
    <citation type="journal article" date="2017" name="Front. Plant Sci.">
        <title>Gene Classification and Mining of Molecular Markers Useful in Red Clover (Trifolium pratense) Breeding.</title>
        <authorList>
            <person name="Istvanek J."/>
            <person name="Dluhosova J."/>
            <person name="Dluhos P."/>
            <person name="Patkova L."/>
            <person name="Nedelnik J."/>
            <person name="Repkova J."/>
        </authorList>
    </citation>
    <scope>NUCLEOTIDE SEQUENCE [LARGE SCALE GENOMIC DNA]</scope>
    <source>
        <strain evidence="2">cv. Tatra</strain>
        <tissue evidence="1">Young leaves</tissue>
    </source>
</reference>
<name>A0A2K3JZ53_TRIPR</name>
<reference evidence="1 2" key="1">
    <citation type="journal article" date="2014" name="Am. J. Bot.">
        <title>Genome assembly and annotation for red clover (Trifolium pratense; Fabaceae).</title>
        <authorList>
            <person name="Istvanek J."/>
            <person name="Jaros M."/>
            <person name="Krenek A."/>
            <person name="Repkova J."/>
        </authorList>
    </citation>
    <scope>NUCLEOTIDE SEQUENCE [LARGE SCALE GENOMIC DNA]</scope>
    <source>
        <strain evidence="2">cv. Tatra</strain>
        <tissue evidence="1">Young leaves</tissue>
    </source>
</reference>
<sequence length="76" mass="8591">MVVWCIWHNRNNWVWNGVKDTAKEVAMRAVHMVGEWSAVNRMQQTNGYTAAATANSELVTAESLLQQTSQDTALLR</sequence>
<dbReference type="EMBL" id="ASHM01080440">
    <property type="protein sequence ID" value="PNX59325.1"/>
    <property type="molecule type" value="Genomic_DNA"/>
</dbReference>
<protein>
    <submittedName>
        <fullName evidence="1">Uncharacterized protein</fullName>
    </submittedName>
</protein>
<dbReference type="AlphaFoldDB" id="A0A2K3JZ53"/>
<accession>A0A2K3JZ53</accession>
<dbReference type="Proteomes" id="UP000236291">
    <property type="component" value="Unassembled WGS sequence"/>
</dbReference>
<gene>
    <name evidence="1" type="ORF">L195_g051360</name>
</gene>
<proteinExistence type="predicted"/>